<keyword evidence="2" id="KW-0378">Hydrolase</keyword>
<dbReference type="InterPro" id="IPR051916">
    <property type="entry name" value="GPI-anchor_lipid_remodeler"/>
</dbReference>
<dbReference type="InterPro" id="IPR005135">
    <property type="entry name" value="Endo/exonuclease/phosphatase"/>
</dbReference>
<feature type="domain" description="Endonuclease/exonuclease/phosphatase" evidence="1">
    <location>
        <begin position="65"/>
        <end position="236"/>
    </location>
</feature>
<dbReference type="KEGG" id="vgu:HYG85_10185"/>
<reference evidence="2 3" key="1">
    <citation type="submission" date="2020-07" db="EMBL/GenBank/DDBJ databases">
        <title>Vallitalea guaymasensis genome.</title>
        <authorList>
            <person name="Postec A."/>
        </authorList>
    </citation>
    <scope>NUCLEOTIDE SEQUENCE [LARGE SCALE GENOMIC DNA]</scope>
    <source>
        <strain evidence="2 3">Ra1766G1</strain>
    </source>
</reference>
<dbReference type="SUPFAM" id="SSF56219">
    <property type="entry name" value="DNase I-like"/>
    <property type="match status" value="1"/>
</dbReference>
<evidence type="ECO:0000313" key="3">
    <source>
        <dbReference type="Proteomes" id="UP000677305"/>
    </source>
</evidence>
<name>A0A8J8SC33_9FIRM</name>
<dbReference type="GO" id="GO:0004519">
    <property type="term" value="F:endonuclease activity"/>
    <property type="evidence" value="ECO:0007669"/>
    <property type="project" value="UniProtKB-KW"/>
</dbReference>
<organism evidence="2 3">
    <name type="scientific">Vallitalea guaymasensis</name>
    <dbReference type="NCBI Taxonomy" id="1185412"/>
    <lineage>
        <taxon>Bacteria</taxon>
        <taxon>Bacillati</taxon>
        <taxon>Bacillota</taxon>
        <taxon>Clostridia</taxon>
        <taxon>Lachnospirales</taxon>
        <taxon>Vallitaleaceae</taxon>
        <taxon>Vallitalea</taxon>
    </lineage>
</organism>
<dbReference type="RefSeq" id="WP_212693387.1">
    <property type="nucleotide sequence ID" value="NZ_CP058561.1"/>
</dbReference>
<dbReference type="Pfam" id="PF03372">
    <property type="entry name" value="Exo_endo_phos"/>
    <property type="match status" value="1"/>
</dbReference>
<keyword evidence="2" id="KW-0255">Endonuclease</keyword>
<protein>
    <submittedName>
        <fullName evidence="2">Endonuclease/exonuclease/phosphatase family protein</fullName>
    </submittedName>
</protein>
<dbReference type="PANTHER" id="PTHR14859">
    <property type="entry name" value="CALCOFLUOR WHITE HYPERSENSITIVE PROTEIN PRECURSOR"/>
    <property type="match status" value="1"/>
</dbReference>
<dbReference type="GO" id="GO:0016020">
    <property type="term" value="C:membrane"/>
    <property type="evidence" value="ECO:0007669"/>
    <property type="project" value="GOC"/>
</dbReference>
<keyword evidence="2" id="KW-0540">Nuclease</keyword>
<dbReference type="Proteomes" id="UP000677305">
    <property type="component" value="Chromosome"/>
</dbReference>
<evidence type="ECO:0000259" key="1">
    <source>
        <dbReference type="Pfam" id="PF03372"/>
    </source>
</evidence>
<keyword evidence="3" id="KW-1185">Reference proteome</keyword>
<dbReference type="PANTHER" id="PTHR14859:SF1">
    <property type="entry name" value="PGAP2-INTERACTING PROTEIN"/>
    <property type="match status" value="1"/>
</dbReference>
<accession>A0A8J8SC33</accession>
<dbReference type="InterPro" id="IPR036691">
    <property type="entry name" value="Endo/exonu/phosph_ase_sf"/>
</dbReference>
<dbReference type="AlphaFoldDB" id="A0A8J8SC33"/>
<sequence length="354" mass="40918">MNKIEVQKIQLAIDKANDTSGVEALEIIPELNDIEGTNRFDSIEKKDYLKLVLFNAERGKYLEEIDAYMKYHPALIDADIIFFNELDKGMIRTGNKDTALELAGRLSMNYIYGVEFLELTKGGSRERKVPGENNEAFHGNAIMSRYELKDSFLIRLPLEYDWFHDNQKRLGGRMALLTKVRVGNNEVGLVCTHLENMTSSTGRKNQMDYILKQADKHYPDIPVIIAGDMNTNTFNSNDKKDVEKAYLDFEKEKDRIYSPQLYEEIFQAVEEHGFDYTNANVKGKLTRRKHKIGKDDLLLNLDWFFVKDMHCHQTNVVNTIFCNKELSGFQMEQSEGIEISDHNAIVLKAYFKKN</sequence>
<gene>
    <name evidence="2" type="ORF">HYG85_10185</name>
</gene>
<proteinExistence type="predicted"/>
<evidence type="ECO:0000313" key="2">
    <source>
        <dbReference type="EMBL" id="QUH29274.1"/>
    </source>
</evidence>
<dbReference type="Gene3D" id="3.60.10.10">
    <property type="entry name" value="Endonuclease/exonuclease/phosphatase"/>
    <property type="match status" value="1"/>
</dbReference>
<dbReference type="EMBL" id="CP058561">
    <property type="protein sequence ID" value="QUH29274.1"/>
    <property type="molecule type" value="Genomic_DNA"/>
</dbReference>
<dbReference type="GO" id="GO:0006506">
    <property type="term" value="P:GPI anchor biosynthetic process"/>
    <property type="evidence" value="ECO:0007669"/>
    <property type="project" value="TreeGrafter"/>
</dbReference>